<evidence type="ECO:0000313" key="2">
    <source>
        <dbReference type="EMBL" id="KAK7086157.1"/>
    </source>
</evidence>
<dbReference type="Proteomes" id="UP001381693">
    <property type="component" value="Unassembled WGS sequence"/>
</dbReference>
<evidence type="ECO:0000256" key="1">
    <source>
        <dbReference type="SAM" id="MobiDB-lite"/>
    </source>
</evidence>
<feature type="region of interest" description="Disordered" evidence="1">
    <location>
        <begin position="1"/>
        <end position="23"/>
    </location>
</feature>
<accession>A0AAN8XKJ6</accession>
<reference evidence="2 3" key="1">
    <citation type="submission" date="2023-11" db="EMBL/GenBank/DDBJ databases">
        <title>Halocaridina rubra genome assembly.</title>
        <authorList>
            <person name="Smith C."/>
        </authorList>
    </citation>
    <scope>NUCLEOTIDE SEQUENCE [LARGE SCALE GENOMIC DNA]</scope>
    <source>
        <strain evidence="2">EP-1</strain>
        <tissue evidence="2">Whole</tissue>
    </source>
</reference>
<keyword evidence="3" id="KW-1185">Reference proteome</keyword>
<comment type="caution">
    <text evidence="2">The sequence shown here is derived from an EMBL/GenBank/DDBJ whole genome shotgun (WGS) entry which is preliminary data.</text>
</comment>
<proteinExistence type="predicted"/>
<evidence type="ECO:0000313" key="3">
    <source>
        <dbReference type="Proteomes" id="UP001381693"/>
    </source>
</evidence>
<gene>
    <name evidence="2" type="ORF">SK128_003182</name>
</gene>
<dbReference type="EMBL" id="JAXCGZ010000332">
    <property type="protein sequence ID" value="KAK7086157.1"/>
    <property type="molecule type" value="Genomic_DNA"/>
</dbReference>
<organism evidence="2 3">
    <name type="scientific">Halocaridina rubra</name>
    <name type="common">Hawaiian red shrimp</name>
    <dbReference type="NCBI Taxonomy" id="373956"/>
    <lineage>
        <taxon>Eukaryota</taxon>
        <taxon>Metazoa</taxon>
        <taxon>Ecdysozoa</taxon>
        <taxon>Arthropoda</taxon>
        <taxon>Crustacea</taxon>
        <taxon>Multicrustacea</taxon>
        <taxon>Malacostraca</taxon>
        <taxon>Eumalacostraca</taxon>
        <taxon>Eucarida</taxon>
        <taxon>Decapoda</taxon>
        <taxon>Pleocyemata</taxon>
        <taxon>Caridea</taxon>
        <taxon>Atyoidea</taxon>
        <taxon>Atyidae</taxon>
        <taxon>Halocaridina</taxon>
    </lineage>
</organism>
<name>A0AAN8XKJ6_HALRR</name>
<feature type="region of interest" description="Disordered" evidence="1">
    <location>
        <begin position="89"/>
        <end position="127"/>
    </location>
</feature>
<dbReference type="AlphaFoldDB" id="A0AAN8XKJ6"/>
<protein>
    <submittedName>
        <fullName evidence="2">Uncharacterized protein</fullName>
    </submittedName>
</protein>
<sequence length="667" mass="76862">MRNGGMTLAMPLQHEGGRTSSEQESFENFPLILRYELPKRTSFSSWGGKRSVFGSADGLPIALRRAYLALFQTARPKAPTTDVELKRASFSPWGGKRGDSSSSSSSLPRTSFRPWGGKRSHPSIQIDPDEINTEDLLPYLQLLQNAVLPSILHETNEDYENYWEDKQSLNEDSQNYHTGIYNRPTSRHNSFRYKREAPTARNEETLQTYQTHIPDNDSFSNQDKRTKFSAWAGKRLDIKTIREHIRRWAAKSSQVPQRRAFSAWAGKRSVPHAITETRKSSRDNEQEKRAFGAWAGKRSNIANDITHNNSKIAESLDHSVNTIPIQHLMENNMSNLSKEVLKRDANSDERQTYIAWSGIGNEDSEMLESYGDPEKRQSLRAWADKRKDEDLGKRQAFNAWAGKRQSFNAWAGKRNADFDFDKSQSFSAWAGKQDGGPAKRQAFNAWAGKRSEDSEKRQAFNAWAGKRSEDLDKRQSFRAWAGKRDEDLEKRQSFNAWAGKRDQILEKRQKFNAWAGKRSDNFNKRQSFNAWAGKRNDDPWEWKKSDDYNSQILHVLARKRSAEEINDQQLFADENNMNTPEEKRQPFTAWAGKRSEEYMHPDRRQESLSSLQNLDKQMYKVPTGKDLLPLHNWGADPSSSYGPTWEGDRTELMTKNHVIKDIVLPQL</sequence>